<evidence type="ECO:0000313" key="3">
    <source>
        <dbReference type="Proteomes" id="UP001499851"/>
    </source>
</evidence>
<proteinExistence type="predicted"/>
<protein>
    <submittedName>
        <fullName evidence="2">CBS domain-containing protein</fullName>
    </submittedName>
</protein>
<dbReference type="EMBL" id="BAAAQF010000023">
    <property type="protein sequence ID" value="GAA1691341.1"/>
    <property type="molecule type" value="Genomic_DNA"/>
</dbReference>
<comment type="caution">
    <text evidence="2">The sequence shown here is derived from an EMBL/GenBank/DDBJ whole genome shotgun (WGS) entry which is preliminary data.</text>
</comment>
<dbReference type="Gene3D" id="3.10.580.10">
    <property type="entry name" value="CBS-domain"/>
    <property type="match status" value="1"/>
</dbReference>
<accession>A0ABN2HPQ6</accession>
<dbReference type="Proteomes" id="UP001499851">
    <property type="component" value="Unassembled WGS sequence"/>
</dbReference>
<dbReference type="InterPro" id="IPR046342">
    <property type="entry name" value="CBS_dom_sf"/>
</dbReference>
<reference evidence="2 3" key="1">
    <citation type="journal article" date="2019" name="Int. J. Syst. Evol. Microbiol.">
        <title>The Global Catalogue of Microorganisms (GCM) 10K type strain sequencing project: providing services to taxonomists for standard genome sequencing and annotation.</title>
        <authorList>
            <consortium name="The Broad Institute Genomics Platform"/>
            <consortium name="The Broad Institute Genome Sequencing Center for Infectious Disease"/>
            <person name="Wu L."/>
            <person name="Ma J."/>
        </authorList>
    </citation>
    <scope>NUCLEOTIDE SEQUENCE [LARGE SCALE GENOMIC DNA]</scope>
    <source>
        <strain evidence="2 3">JCM 16001</strain>
    </source>
</reference>
<dbReference type="SUPFAM" id="SSF54631">
    <property type="entry name" value="CBS-domain pair"/>
    <property type="match status" value="1"/>
</dbReference>
<feature type="compositionally biased region" description="Basic and acidic residues" evidence="1">
    <location>
        <begin position="24"/>
        <end position="34"/>
    </location>
</feature>
<feature type="region of interest" description="Disordered" evidence="1">
    <location>
        <begin position="14"/>
        <end position="36"/>
    </location>
</feature>
<gene>
    <name evidence="2" type="ORF">GCM10009830_43870</name>
</gene>
<evidence type="ECO:0000313" key="2">
    <source>
        <dbReference type="EMBL" id="GAA1691341.1"/>
    </source>
</evidence>
<name>A0ABN2HPQ6_9ACTN</name>
<organism evidence="2 3">
    <name type="scientific">Glycomyces endophyticus</name>
    <dbReference type="NCBI Taxonomy" id="480996"/>
    <lineage>
        <taxon>Bacteria</taxon>
        <taxon>Bacillati</taxon>
        <taxon>Actinomycetota</taxon>
        <taxon>Actinomycetes</taxon>
        <taxon>Glycomycetales</taxon>
        <taxon>Glycomycetaceae</taxon>
        <taxon>Glycomyces</taxon>
    </lineage>
</organism>
<evidence type="ECO:0000256" key="1">
    <source>
        <dbReference type="SAM" id="MobiDB-lite"/>
    </source>
</evidence>
<keyword evidence="3" id="KW-1185">Reference proteome</keyword>
<dbReference type="RefSeq" id="WP_344491197.1">
    <property type="nucleotide sequence ID" value="NZ_BAAAQF010000023.1"/>
</dbReference>
<sequence length="362" mass="40942">MIRRQVKRLSTLDDAARRPVNTRAESDLDPKEGPDWLLDQAARRGPERPLSIKIEHLIAFWQARMLSNTVIMRIQEELEKRGLILEPDLRGLELSAVVEIRPVGAVQTGETAKFGYSIGDIPSARGGLYCVNWNDPVTAMFDEMLRSKRDHVGVADEEGLLVGCANWIEVSSAMQASPETPAELVATRQFVEVHASEKLFAWTSQIIKRGFVCVVDESGAVTGTVNCADITAEHERRMLPLSLIEEIEVRLRKNIPERIEVQYRRGKKVFKQWKSPGQLTYGDYVSLLSEVESFRKMGWGVPGSRLSKAVNRVRIIRNAVFHHKPGRPNQDDVAELEALLRTLEVFDNSSTLHRRRAESRPE</sequence>